<dbReference type="AlphaFoldDB" id="A0A419W2J4"/>
<sequence length="183" mass="20972">MRIVGGQYKGRLFNPGKSFKARPTTDMAKESLFNILQNQIDFEDIKVLDLFSGTGSISFEFASRGCTDITSVELNFQHHRFIKEVIEKLGEKSIKAIKANAFQYAEKSDQCFDLIFADPPYDHKQFAQVPDLVLSGHLLKDTGLFILEHSKNYDFSSRPEFIEIRNYGSVHFSFFRKLISGQE</sequence>
<dbReference type="OrthoDB" id="9803017at2"/>
<dbReference type="RefSeq" id="WP_120271151.1">
    <property type="nucleotide sequence ID" value="NZ_RAPN01000001.1"/>
</dbReference>
<dbReference type="EMBL" id="RAPN01000001">
    <property type="protein sequence ID" value="RKD89691.1"/>
    <property type="molecule type" value="Genomic_DNA"/>
</dbReference>
<evidence type="ECO:0000256" key="2">
    <source>
        <dbReference type="ARBA" id="ARBA00022679"/>
    </source>
</evidence>
<dbReference type="PANTHER" id="PTHR43542:SF1">
    <property type="entry name" value="METHYLTRANSFERASE"/>
    <property type="match status" value="1"/>
</dbReference>
<gene>
    <name evidence="3" type="ORF">BC643_0022</name>
</gene>
<dbReference type="InterPro" id="IPR004398">
    <property type="entry name" value="RNA_MeTrfase_RsmD"/>
</dbReference>
<proteinExistence type="predicted"/>
<dbReference type="SUPFAM" id="SSF53335">
    <property type="entry name" value="S-adenosyl-L-methionine-dependent methyltransferases"/>
    <property type="match status" value="1"/>
</dbReference>
<dbReference type="GO" id="GO:0008168">
    <property type="term" value="F:methyltransferase activity"/>
    <property type="evidence" value="ECO:0007669"/>
    <property type="project" value="UniProtKB-KW"/>
</dbReference>
<dbReference type="NCBIfam" id="TIGR00095">
    <property type="entry name" value="16S rRNA (guanine(966)-N(2))-methyltransferase RsmD"/>
    <property type="match status" value="1"/>
</dbReference>
<dbReference type="Pfam" id="PF03602">
    <property type="entry name" value="Cons_hypoth95"/>
    <property type="match status" value="1"/>
</dbReference>
<dbReference type="InterPro" id="IPR029063">
    <property type="entry name" value="SAM-dependent_MTases_sf"/>
</dbReference>
<accession>A0A419W2J4</accession>
<evidence type="ECO:0000256" key="1">
    <source>
        <dbReference type="ARBA" id="ARBA00022603"/>
    </source>
</evidence>
<dbReference type="GO" id="GO:0003676">
    <property type="term" value="F:nucleic acid binding"/>
    <property type="evidence" value="ECO:0007669"/>
    <property type="project" value="InterPro"/>
</dbReference>
<dbReference type="Proteomes" id="UP000283387">
    <property type="component" value="Unassembled WGS sequence"/>
</dbReference>
<dbReference type="InterPro" id="IPR002052">
    <property type="entry name" value="DNA_methylase_N6_adenine_CS"/>
</dbReference>
<protein>
    <submittedName>
        <fullName evidence="3">16S rRNA (Guanine(966)-N(2))-methyltransferase RsmD</fullName>
    </submittedName>
</protein>
<keyword evidence="4" id="KW-1185">Reference proteome</keyword>
<dbReference type="PIRSF" id="PIRSF004553">
    <property type="entry name" value="CHP00095"/>
    <property type="match status" value="1"/>
</dbReference>
<evidence type="ECO:0000313" key="4">
    <source>
        <dbReference type="Proteomes" id="UP000283387"/>
    </source>
</evidence>
<organism evidence="3 4">
    <name type="scientific">Mangrovibacterium diazotrophicum</name>
    <dbReference type="NCBI Taxonomy" id="1261403"/>
    <lineage>
        <taxon>Bacteria</taxon>
        <taxon>Pseudomonadati</taxon>
        <taxon>Bacteroidota</taxon>
        <taxon>Bacteroidia</taxon>
        <taxon>Marinilabiliales</taxon>
        <taxon>Prolixibacteraceae</taxon>
        <taxon>Mangrovibacterium</taxon>
    </lineage>
</organism>
<keyword evidence="1 3" id="KW-0489">Methyltransferase</keyword>
<evidence type="ECO:0000313" key="3">
    <source>
        <dbReference type="EMBL" id="RKD89691.1"/>
    </source>
</evidence>
<reference evidence="3 4" key="1">
    <citation type="submission" date="2018-09" db="EMBL/GenBank/DDBJ databases">
        <title>Genomic Encyclopedia of Archaeal and Bacterial Type Strains, Phase II (KMG-II): from individual species to whole genera.</title>
        <authorList>
            <person name="Goeker M."/>
        </authorList>
    </citation>
    <scope>NUCLEOTIDE SEQUENCE [LARGE SCALE GENOMIC DNA]</scope>
    <source>
        <strain evidence="3 4">DSM 27148</strain>
    </source>
</reference>
<comment type="caution">
    <text evidence="3">The sequence shown here is derived from an EMBL/GenBank/DDBJ whole genome shotgun (WGS) entry which is preliminary data.</text>
</comment>
<dbReference type="Gene3D" id="3.40.50.150">
    <property type="entry name" value="Vaccinia Virus protein VP39"/>
    <property type="match status" value="1"/>
</dbReference>
<keyword evidence="2 3" id="KW-0808">Transferase</keyword>
<name>A0A419W2J4_9BACT</name>
<dbReference type="CDD" id="cd02440">
    <property type="entry name" value="AdoMet_MTases"/>
    <property type="match status" value="1"/>
</dbReference>
<dbReference type="GO" id="GO:0031167">
    <property type="term" value="P:rRNA methylation"/>
    <property type="evidence" value="ECO:0007669"/>
    <property type="project" value="InterPro"/>
</dbReference>
<dbReference type="PROSITE" id="PS00092">
    <property type="entry name" value="N6_MTASE"/>
    <property type="match status" value="1"/>
</dbReference>
<dbReference type="PANTHER" id="PTHR43542">
    <property type="entry name" value="METHYLTRANSFERASE"/>
    <property type="match status" value="1"/>
</dbReference>